<dbReference type="RefSeq" id="WP_203863816.1">
    <property type="nucleotide sequence ID" value="NZ_BONW01000001.1"/>
</dbReference>
<gene>
    <name evidence="3" type="ORF">Pen02_00310</name>
</gene>
<proteinExistence type="predicted"/>
<protein>
    <recommendedName>
        <fullName evidence="5">Secreted protein</fullName>
    </recommendedName>
</protein>
<feature type="signal peptide" evidence="2">
    <location>
        <begin position="1"/>
        <end position="25"/>
    </location>
</feature>
<sequence>MRRRMSGIWLALPVLGLALAGCARADEAPGVATAQGGTGASPTASASAAAMSNEDRRLEFAKCMRENGVEMPDPEPGQGGIRVQRDAGGDPAKTKAAMEKCRQLLPNGGQMQLNPEQVEQLRKMAKCMRENGVPDFPDPGADGSLQVNQGSGMKMDDPKFQAAMEKCRTEAPVRITGGGQ</sequence>
<feature type="region of interest" description="Disordered" evidence="1">
    <location>
        <begin position="133"/>
        <end position="156"/>
    </location>
</feature>
<dbReference type="Proteomes" id="UP000646749">
    <property type="component" value="Unassembled WGS sequence"/>
</dbReference>
<evidence type="ECO:0000313" key="4">
    <source>
        <dbReference type="Proteomes" id="UP000646749"/>
    </source>
</evidence>
<keyword evidence="4" id="KW-1185">Reference proteome</keyword>
<dbReference type="PROSITE" id="PS51257">
    <property type="entry name" value="PROKAR_LIPOPROTEIN"/>
    <property type="match status" value="1"/>
</dbReference>
<evidence type="ECO:0008006" key="5">
    <source>
        <dbReference type="Google" id="ProtNLM"/>
    </source>
</evidence>
<evidence type="ECO:0000313" key="3">
    <source>
        <dbReference type="EMBL" id="GIG85095.1"/>
    </source>
</evidence>
<dbReference type="EMBL" id="BONW01000001">
    <property type="protein sequence ID" value="GIG85095.1"/>
    <property type="molecule type" value="Genomic_DNA"/>
</dbReference>
<feature type="chain" id="PRO_5045040494" description="Secreted protein" evidence="2">
    <location>
        <begin position="26"/>
        <end position="180"/>
    </location>
</feature>
<name>A0ABQ4DRN1_9ACTN</name>
<evidence type="ECO:0000256" key="1">
    <source>
        <dbReference type="SAM" id="MobiDB-lite"/>
    </source>
</evidence>
<evidence type="ECO:0000256" key="2">
    <source>
        <dbReference type="SAM" id="SignalP"/>
    </source>
</evidence>
<keyword evidence="2" id="KW-0732">Signal</keyword>
<reference evidence="3 4" key="1">
    <citation type="submission" date="2021-01" db="EMBL/GenBank/DDBJ databases">
        <title>Whole genome shotgun sequence of Plantactinospora endophytica NBRC 110450.</title>
        <authorList>
            <person name="Komaki H."/>
            <person name="Tamura T."/>
        </authorList>
    </citation>
    <scope>NUCLEOTIDE SEQUENCE [LARGE SCALE GENOMIC DNA]</scope>
    <source>
        <strain evidence="3 4">NBRC 110450</strain>
    </source>
</reference>
<comment type="caution">
    <text evidence="3">The sequence shown here is derived from an EMBL/GenBank/DDBJ whole genome shotgun (WGS) entry which is preliminary data.</text>
</comment>
<feature type="region of interest" description="Disordered" evidence="1">
    <location>
        <begin position="69"/>
        <end position="91"/>
    </location>
</feature>
<accession>A0ABQ4DRN1</accession>
<organism evidence="3 4">
    <name type="scientific">Plantactinospora endophytica</name>
    <dbReference type="NCBI Taxonomy" id="673535"/>
    <lineage>
        <taxon>Bacteria</taxon>
        <taxon>Bacillati</taxon>
        <taxon>Actinomycetota</taxon>
        <taxon>Actinomycetes</taxon>
        <taxon>Micromonosporales</taxon>
        <taxon>Micromonosporaceae</taxon>
        <taxon>Plantactinospora</taxon>
    </lineage>
</organism>